<accession>A0AA39TBN5</accession>
<dbReference type="GO" id="GO:0009873">
    <property type="term" value="P:ethylene-activated signaling pathway"/>
    <property type="evidence" value="ECO:0007669"/>
    <property type="project" value="UniProtKB-KW"/>
</dbReference>
<dbReference type="EMBL" id="JAUESC010000002">
    <property type="protein sequence ID" value="KAK0606096.1"/>
    <property type="molecule type" value="Genomic_DNA"/>
</dbReference>
<name>A0AA39TBN5_ACESA</name>
<keyword evidence="7" id="KW-0539">Nucleus</keyword>
<gene>
    <name evidence="11" type="ORF">LWI29_034119</name>
</gene>
<dbReference type="AlphaFoldDB" id="A0AA39TBN5"/>
<comment type="similarity">
    <text evidence="8">Belongs to the AP2/ERF transcription factor family. ERF subfamily.</text>
</comment>
<dbReference type="SUPFAM" id="SSF54171">
    <property type="entry name" value="DNA-binding domain"/>
    <property type="match status" value="1"/>
</dbReference>
<dbReference type="SMART" id="SM00380">
    <property type="entry name" value="AP2"/>
    <property type="match status" value="1"/>
</dbReference>
<organism evidence="11 12">
    <name type="scientific">Acer saccharum</name>
    <name type="common">Sugar maple</name>
    <dbReference type="NCBI Taxonomy" id="4024"/>
    <lineage>
        <taxon>Eukaryota</taxon>
        <taxon>Viridiplantae</taxon>
        <taxon>Streptophyta</taxon>
        <taxon>Embryophyta</taxon>
        <taxon>Tracheophyta</taxon>
        <taxon>Spermatophyta</taxon>
        <taxon>Magnoliopsida</taxon>
        <taxon>eudicotyledons</taxon>
        <taxon>Gunneridae</taxon>
        <taxon>Pentapetalae</taxon>
        <taxon>rosids</taxon>
        <taxon>malvids</taxon>
        <taxon>Sapindales</taxon>
        <taxon>Sapindaceae</taxon>
        <taxon>Hippocastanoideae</taxon>
        <taxon>Acereae</taxon>
        <taxon>Acer</taxon>
    </lineage>
</organism>
<dbReference type="PROSITE" id="PS51032">
    <property type="entry name" value="AP2_ERF"/>
    <property type="match status" value="1"/>
</dbReference>
<keyword evidence="5" id="KW-0010">Activator</keyword>
<keyword evidence="4" id="KW-0238">DNA-binding</keyword>
<evidence type="ECO:0000256" key="5">
    <source>
        <dbReference type="ARBA" id="ARBA00023159"/>
    </source>
</evidence>
<comment type="caution">
    <text evidence="11">The sequence shown here is derived from an EMBL/GenBank/DDBJ whole genome shotgun (WGS) entry which is preliminary data.</text>
</comment>
<evidence type="ECO:0000256" key="7">
    <source>
        <dbReference type="ARBA" id="ARBA00023242"/>
    </source>
</evidence>
<dbReference type="Pfam" id="PF00847">
    <property type="entry name" value="AP2"/>
    <property type="match status" value="1"/>
</dbReference>
<dbReference type="PIRSF" id="PIRSF038123">
    <property type="entry name" value="PTI6"/>
    <property type="match status" value="1"/>
</dbReference>
<dbReference type="CDD" id="cd00018">
    <property type="entry name" value="AP2"/>
    <property type="match status" value="1"/>
</dbReference>
<evidence type="ECO:0000256" key="4">
    <source>
        <dbReference type="ARBA" id="ARBA00023125"/>
    </source>
</evidence>
<keyword evidence="6" id="KW-0804">Transcription</keyword>
<dbReference type="InterPro" id="IPR001471">
    <property type="entry name" value="AP2/ERF_dom"/>
</dbReference>
<evidence type="ECO:0000256" key="3">
    <source>
        <dbReference type="ARBA" id="ARBA00023015"/>
    </source>
</evidence>
<dbReference type="InterPro" id="IPR036955">
    <property type="entry name" value="AP2/ERF_dom_sf"/>
</dbReference>
<reference evidence="11" key="1">
    <citation type="journal article" date="2022" name="Plant J.">
        <title>Strategies of tolerance reflected in two North American maple genomes.</title>
        <authorList>
            <person name="McEvoy S.L."/>
            <person name="Sezen U.U."/>
            <person name="Trouern-Trend A."/>
            <person name="McMahon S.M."/>
            <person name="Schaberg P.G."/>
            <person name="Yang J."/>
            <person name="Wegrzyn J.L."/>
            <person name="Swenson N.G."/>
        </authorList>
    </citation>
    <scope>NUCLEOTIDE SEQUENCE</scope>
    <source>
        <strain evidence="11">NS2018</strain>
    </source>
</reference>
<evidence type="ECO:0000313" key="11">
    <source>
        <dbReference type="EMBL" id="KAK0606096.1"/>
    </source>
</evidence>
<dbReference type="PANTHER" id="PTHR31194:SF140">
    <property type="entry name" value="ETHYLENE-RESPONSIVE TRANSCRIPTION FACTOR CRF2"/>
    <property type="match status" value="1"/>
</dbReference>
<proteinExistence type="inferred from homology"/>
<keyword evidence="12" id="KW-1185">Reference proteome</keyword>
<comment type="subcellular location">
    <subcellularLocation>
        <location evidence="1">Nucleus</location>
    </subcellularLocation>
</comment>
<dbReference type="InterPro" id="IPR050913">
    <property type="entry name" value="AP2/ERF_ERF"/>
</dbReference>
<evidence type="ECO:0000256" key="6">
    <source>
        <dbReference type="ARBA" id="ARBA00023163"/>
    </source>
</evidence>
<dbReference type="InterPro" id="IPR016177">
    <property type="entry name" value="DNA-bd_dom_sf"/>
</dbReference>
<evidence type="ECO:0000313" key="12">
    <source>
        <dbReference type="Proteomes" id="UP001168877"/>
    </source>
</evidence>
<dbReference type="GO" id="GO:0003700">
    <property type="term" value="F:DNA-binding transcription factor activity"/>
    <property type="evidence" value="ECO:0007669"/>
    <property type="project" value="InterPro"/>
</dbReference>
<evidence type="ECO:0000256" key="8">
    <source>
        <dbReference type="ARBA" id="ARBA00024343"/>
    </source>
</evidence>
<dbReference type="PRINTS" id="PR00367">
    <property type="entry name" value="ETHRSPELEMNT"/>
</dbReference>
<evidence type="ECO:0000256" key="2">
    <source>
        <dbReference type="ARBA" id="ARBA00022745"/>
    </source>
</evidence>
<dbReference type="GO" id="GO:0003677">
    <property type="term" value="F:DNA binding"/>
    <property type="evidence" value="ECO:0007669"/>
    <property type="project" value="UniProtKB-KW"/>
</dbReference>
<feature type="domain" description="AP2/ERF" evidence="10">
    <location>
        <begin position="103"/>
        <end position="158"/>
    </location>
</feature>
<feature type="region of interest" description="Disordered" evidence="9">
    <location>
        <begin position="10"/>
        <end position="30"/>
    </location>
</feature>
<dbReference type="Gene3D" id="3.30.730.10">
    <property type="entry name" value="AP2/ERF domain"/>
    <property type="match status" value="1"/>
</dbReference>
<evidence type="ECO:0000259" key="10">
    <source>
        <dbReference type="PROSITE" id="PS51032"/>
    </source>
</evidence>
<dbReference type="PANTHER" id="PTHR31194">
    <property type="entry name" value="SHN SHINE , DNA BINDING / TRANSCRIPTION FACTOR"/>
    <property type="match status" value="1"/>
</dbReference>
<evidence type="ECO:0000256" key="9">
    <source>
        <dbReference type="SAM" id="MobiDB-lite"/>
    </source>
</evidence>
<keyword evidence="2" id="KW-0936">Ethylene signaling pathway</keyword>
<dbReference type="Proteomes" id="UP001168877">
    <property type="component" value="Unassembled WGS sequence"/>
</dbReference>
<keyword evidence="3" id="KW-0805">Transcription regulation</keyword>
<sequence length="163" mass="18876">MTVPKVLRILVNDSDATDSSSDENEDRPVKKQYVKEIKIEETGVSHKEEIQITRPWPPILIKKGRTRSNSQNYCGVRQRPWGHWLPWCETDELRDKSQQGRRKYHGVRLRPSGKWASEVRSKEIRCWLGTFDTAEEAARAYDRAAISIKGPKAKTNFLKPTTQ</sequence>
<reference evidence="11" key="2">
    <citation type="submission" date="2023-06" db="EMBL/GenBank/DDBJ databases">
        <authorList>
            <person name="Swenson N.G."/>
            <person name="Wegrzyn J.L."/>
            <person name="Mcevoy S.L."/>
        </authorList>
    </citation>
    <scope>NUCLEOTIDE SEQUENCE</scope>
    <source>
        <strain evidence="11">NS2018</strain>
        <tissue evidence="11">Leaf</tissue>
    </source>
</reference>
<evidence type="ECO:0000256" key="1">
    <source>
        <dbReference type="ARBA" id="ARBA00004123"/>
    </source>
</evidence>
<dbReference type="GO" id="GO:0005634">
    <property type="term" value="C:nucleus"/>
    <property type="evidence" value="ECO:0007669"/>
    <property type="project" value="UniProtKB-SubCell"/>
</dbReference>
<protein>
    <recommendedName>
        <fullName evidence="10">AP2/ERF domain-containing protein</fullName>
    </recommendedName>
</protein>